<gene>
    <name evidence="2" type="ORF">PHAVU_002G075100g</name>
</gene>
<dbReference type="AlphaFoldDB" id="V7CH19"/>
<sequence length="150" mass="16247">MELDICSLLNSATSDSAFNIDDDAPHRTIDYIFNDCDSSSSLTSPPSYPSDSLFSLTNSHPQNPTLQPKPFQPALDSISRFKLTEFSDHTRVSRTFSSLLQGMRSNAKSGVVLATATTASRSVPTPHATTIISRRCGVILLFLATIPLSP</sequence>
<name>V7CH19_PHAVU</name>
<evidence type="ECO:0000313" key="3">
    <source>
        <dbReference type="Proteomes" id="UP000000226"/>
    </source>
</evidence>
<proteinExistence type="predicted"/>
<dbReference type="STRING" id="3885.V7CH19"/>
<dbReference type="Proteomes" id="UP000000226">
    <property type="component" value="Chromosome 2"/>
</dbReference>
<reference evidence="3" key="1">
    <citation type="journal article" date="2014" name="Nat. Genet.">
        <title>A reference genome for common bean and genome-wide analysis of dual domestications.</title>
        <authorList>
            <person name="Schmutz J."/>
            <person name="McClean P.E."/>
            <person name="Mamidi S."/>
            <person name="Wu G.A."/>
            <person name="Cannon S.B."/>
            <person name="Grimwood J."/>
            <person name="Jenkins J."/>
            <person name="Shu S."/>
            <person name="Song Q."/>
            <person name="Chavarro C."/>
            <person name="Torres-Torres M."/>
            <person name="Geffroy V."/>
            <person name="Moghaddam S.M."/>
            <person name="Gao D."/>
            <person name="Abernathy B."/>
            <person name="Barry K."/>
            <person name="Blair M."/>
            <person name="Brick M.A."/>
            <person name="Chovatia M."/>
            <person name="Gepts P."/>
            <person name="Goodstein D.M."/>
            <person name="Gonzales M."/>
            <person name="Hellsten U."/>
            <person name="Hyten D.L."/>
            <person name="Jia G."/>
            <person name="Kelly J.D."/>
            <person name="Kudrna D."/>
            <person name="Lee R."/>
            <person name="Richard M.M."/>
            <person name="Miklas P.N."/>
            <person name="Osorno J.M."/>
            <person name="Rodrigues J."/>
            <person name="Thareau V."/>
            <person name="Urrea C.A."/>
            <person name="Wang M."/>
            <person name="Yu Y."/>
            <person name="Zhang M."/>
            <person name="Wing R.A."/>
            <person name="Cregan P.B."/>
            <person name="Rokhsar D.S."/>
            <person name="Jackson S.A."/>
        </authorList>
    </citation>
    <scope>NUCLEOTIDE SEQUENCE [LARGE SCALE GENOMIC DNA]</scope>
    <source>
        <strain evidence="3">cv. G19833</strain>
    </source>
</reference>
<dbReference type="EMBL" id="CM002289">
    <property type="protein sequence ID" value="ESW29497.1"/>
    <property type="molecule type" value="Genomic_DNA"/>
</dbReference>
<accession>V7CH19</accession>
<feature type="compositionally biased region" description="Low complexity" evidence="1">
    <location>
        <begin position="43"/>
        <end position="52"/>
    </location>
</feature>
<evidence type="ECO:0000313" key="2">
    <source>
        <dbReference type="EMBL" id="ESW29497.1"/>
    </source>
</evidence>
<dbReference type="Gramene" id="ESW29497">
    <property type="protein sequence ID" value="ESW29497"/>
    <property type="gene ID" value="PHAVU_002G075100g"/>
</dbReference>
<organism evidence="2 3">
    <name type="scientific">Phaseolus vulgaris</name>
    <name type="common">Kidney bean</name>
    <name type="synonym">French bean</name>
    <dbReference type="NCBI Taxonomy" id="3885"/>
    <lineage>
        <taxon>Eukaryota</taxon>
        <taxon>Viridiplantae</taxon>
        <taxon>Streptophyta</taxon>
        <taxon>Embryophyta</taxon>
        <taxon>Tracheophyta</taxon>
        <taxon>Spermatophyta</taxon>
        <taxon>Magnoliopsida</taxon>
        <taxon>eudicotyledons</taxon>
        <taxon>Gunneridae</taxon>
        <taxon>Pentapetalae</taxon>
        <taxon>rosids</taxon>
        <taxon>fabids</taxon>
        <taxon>Fabales</taxon>
        <taxon>Fabaceae</taxon>
        <taxon>Papilionoideae</taxon>
        <taxon>50 kb inversion clade</taxon>
        <taxon>NPAAA clade</taxon>
        <taxon>indigoferoid/millettioid clade</taxon>
        <taxon>Phaseoleae</taxon>
        <taxon>Phaseolus</taxon>
    </lineage>
</organism>
<protein>
    <submittedName>
        <fullName evidence="2">Uncharacterized protein</fullName>
    </submittedName>
</protein>
<evidence type="ECO:0000256" key="1">
    <source>
        <dbReference type="SAM" id="MobiDB-lite"/>
    </source>
</evidence>
<feature type="compositionally biased region" description="Polar residues" evidence="1">
    <location>
        <begin position="53"/>
        <end position="66"/>
    </location>
</feature>
<keyword evidence="3" id="KW-1185">Reference proteome</keyword>
<feature type="region of interest" description="Disordered" evidence="1">
    <location>
        <begin position="43"/>
        <end position="69"/>
    </location>
</feature>